<dbReference type="FunFam" id="1.10.287.130:FF:000001">
    <property type="entry name" value="Two-component sensor histidine kinase"/>
    <property type="match status" value="1"/>
</dbReference>
<dbReference type="InterPro" id="IPR029016">
    <property type="entry name" value="GAF-like_dom_sf"/>
</dbReference>
<comment type="caution">
    <text evidence="11">The sequence shown here is derived from an EMBL/GenBank/DDBJ whole genome shotgun (WGS) entry which is preliminary data.</text>
</comment>
<evidence type="ECO:0000256" key="3">
    <source>
        <dbReference type="ARBA" id="ARBA00004236"/>
    </source>
</evidence>
<evidence type="ECO:0000259" key="10">
    <source>
        <dbReference type="PROSITE" id="PS50109"/>
    </source>
</evidence>
<dbReference type="EC" id="2.7.13.3" evidence="4"/>
<comment type="catalytic activity">
    <reaction evidence="1">
        <text>ATP + protein L-histidine = ADP + protein N-phospho-L-histidine.</text>
        <dbReference type="EC" id="2.7.13.3"/>
    </reaction>
</comment>
<dbReference type="InterPro" id="IPR003661">
    <property type="entry name" value="HisK_dim/P_dom"/>
</dbReference>
<gene>
    <name evidence="11" type="ORF">CLV43_107183</name>
</gene>
<dbReference type="InterPro" id="IPR003018">
    <property type="entry name" value="GAF"/>
</dbReference>
<dbReference type="SUPFAM" id="SSF55781">
    <property type="entry name" value="GAF domain-like"/>
    <property type="match status" value="1"/>
</dbReference>
<dbReference type="InterPro" id="IPR050736">
    <property type="entry name" value="Sensor_HK_Regulatory"/>
</dbReference>
<comment type="subcellular location">
    <subcellularLocation>
        <location evidence="3">Cell membrane</location>
    </subcellularLocation>
</comment>
<dbReference type="RefSeq" id="WP_106189526.1">
    <property type="nucleotide sequence ID" value="NZ_PVTF01000007.1"/>
</dbReference>
<dbReference type="GO" id="GO:0005509">
    <property type="term" value="F:calcium ion binding"/>
    <property type="evidence" value="ECO:0007669"/>
    <property type="project" value="UniProtKB-ARBA"/>
</dbReference>
<dbReference type="Pfam" id="PF01590">
    <property type="entry name" value="GAF"/>
    <property type="match status" value="1"/>
</dbReference>
<evidence type="ECO:0000256" key="4">
    <source>
        <dbReference type="ARBA" id="ARBA00012438"/>
    </source>
</evidence>
<dbReference type="EMBL" id="PVTF01000007">
    <property type="protein sequence ID" value="PRY39599.1"/>
    <property type="molecule type" value="Genomic_DNA"/>
</dbReference>
<keyword evidence="12" id="KW-1185">Reference proteome</keyword>
<dbReference type="SMART" id="SM00387">
    <property type="entry name" value="HATPase_c"/>
    <property type="match status" value="1"/>
</dbReference>
<dbReference type="Pfam" id="PF02518">
    <property type="entry name" value="HATPase_c"/>
    <property type="match status" value="1"/>
</dbReference>
<dbReference type="FunFam" id="3.30.565.10:FF:000006">
    <property type="entry name" value="Sensor histidine kinase WalK"/>
    <property type="match status" value="1"/>
</dbReference>
<dbReference type="InterPro" id="IPR003594">
    <property type="entry name" value="HATPase_dom"/>
</dbReference>
<protein>
    <recommendedName>
        <fullName evidence="4">histidine kinase</fullName>
        <ecNumber evidence="4">2.7.13.3</ecNumber>
    </recommendedName>
</protein>
<evidence type="ECO:0000256" key="9">
    <source>
        <dbReference type="ARBA" id="ARBA00023136"/>
    </source>
</evidence>
<proteinExistence type="predicted"/>
<dbReference type="Gene3D" id="3.30.565.10">
    <property type="entry name" value="Histidine kinase-like ATPase, C-terminal domain"/>
    <property type="match status" value="1"/>
</dbReference>
<dbReference type="PRINTS" id="PR00344">
    <property type="entry name" value="BCTRLSENSOR"/>
</dbReference>
<keyword evidence="8" id="KW-0902">Two-component regulatory system</keyword>
<dbReference type="PANTHER" id="PTHR43711:SF1">
    <property type="entry name" value="HISTIDINE KINASE 1"/>
    <property type="match status" value="1"/>
</dbReference>
<evidence type="ECO:0000256" key="2">
    <source>
        <dbReference type="ARBA" id="ARBA00001968"/>
    </source>
</evidence>
<evidence type="ECO:0000256" key="7">
    <source>
        <dbReference type="ARBA" id="ARBA00022777"/>
    </source>
</evidence>
<dbReference type="InterPro" id="IPR004358">
    <property type="entry name" value="Sig_transdc_His_kin-like_C"/>
</dbReference>
<dbReference type="SMART" id="SM00065">
    <property type="entry name" value="GAF"/>
    <property type="match status" value="1"/>
</dbReference>
<organism evidence="11 12">
    <name type="scientific">Umezawaea tangerina</name>
    <dbReference type="NCBI Taxonomy" id="84725"/>
    <lineage>
        <taxon>Bacteria</taxon>
        <taxon>Bacillati</taxon>
        <taxon>Actinomycetota</taxon>
        <taxon>Actinomycetes</taxon>
        <taxon>Pseudonocardiales</taxon>
        <taxon>Pseudonocardiaceae</taxon>
        <taxon>Umezawaea</taxon>
    </lineage>
</organism>
<dbReference type="InterPro" id="IPR036890">
    <property type="entry name" value="HATPase_C_sf"/>
</dbReference>
<name>A0A2T0T1S6_9PSEU</name>
<evidence type="ECO:0000256" key="6">
    <source>
        <dbReference type="ARBA" id="ARBA00022679"/>
    </source>
</evidence>
<dbReference type="OrthoDB" id="5241041at2"/>
<keyword evidence="9" id="KW-0472">Membrane</keyword>
<evidence type="ECO:0000256" key="5">
    <source>
        <dbReference type="ARBA" id="ARBA00022553"/>
    </source>
</evidence>
<dbReference type="Gene3D" id="1.10.287.130">
    <property type="match status" value="1"/>
</dbReference>
<dbReference type="SMART" id="SM00388">
    <property type="entry name" value="HisKA"/>
    <property type="match status" value="1"/>
</dbReference>
<dbReference type="GO" id="GO:0005886">
    <property type="term" value="C:plasma membrane"/>
    <property type="evidence" value="ECO:0007669"/>
    <property type="project" value="UniProtKB-SubCell"/>
</dbReference>
<dbReference type="PROSITE" id="PS50109">
    <property type="entry name" value="HIS_KIN"/>
    <property type="match status" value="1"/>
</dbReference>
<keyword evidence="5" id="KW-0597">Phosphoprotein</keyword>
<dbReference type="Proteomes" id="UP000239494">
    <property type="component" value="Unassembled WGS sequence"/>
</dbReference>
<evidence type="ECO:0000256" key="8">
    <source>
        <dbReference type="ARBA" id="ARBA00023012"/>
    </source>
</evidence>
<dbReference type="SUPFAM" id="SSF55874">
    <property type="entry name" value="ATPase domain of HSP90 chaperone/DNA topoisomerase II/histidine kinase"/>
    <property type="match status" value="1"/>
</dbReference>
<evidence type="ECO:0000313" key="11">
    <source>
        <dbReference type="EMBL" id="PRY39599.1"/>
    </source>
</evidence>
<sequence length="400" mass="43472">MGRTRWDVELERTAAVRSLELLDTPEEERFDRITRLAQHVFDVPIVLVSLVDLDRQWFKSRIGLDVREGPRSESFCSKAIESGDLMEVPDATLDPRFADNPSVLGPPHVRFYAGQPVHGPSGHRVGTLCLVDRRPRALGVEDRQRLRDLAGWVEVEYAVAQAHQDSARARDVRAEFISMISHELRTPLTSIHGSLELVGSGRFGELDQRAERLVGIAAKNTDRLIRLSDDVLDLTRLQSGLRLALSDVDVADAVENAVHAVEGVADRVGVALDAQCPSCPVRGDLDRLVQVFTNLLANAVKAAPAGSTVSVRHTRSGDRVEVAVRDRGPGVPQQDVDRIFEPFVQLGGPSAGGIGLGLSITRGIARAHGGSVRVCSAVGEGSTFTVVLPVAGPDTDRPWW</sequence>
<evidence type="ECO:0000256" key="1">
    <source>
        <dbReference type="ARBA" id="ARBA00000085"/>
    </source>
</evidence>
<evidence type="ECO:0000313" key="12">
    <source>
        <dbReference type="Proteomes" id="UP000239494"/>
    </source>
</evidence>
<dbReference type="InterPro" id="IPR036097">
    <property type="entry name" value="HisK_dim/P_sf"/>
</dbReference>
<comment type="cofactor">
    <cofactor evidence="2">
        <name>a divalent metal cation</name>
        <dbReference type="ChEBI" id="CHEBI:60240"/>
    </cofactor>
</comment>
<dbReference type="Gene3D" id="3.30.450.40">
    <property type="match status" value="1"/>
</dbReference>
<dbReference type="Pfam" id="PF00512">
    <property type="entry name" value="HisKA"/>
    <property type="match status" value="1"/>
</dbReference>
<reference evidence="11 12" key="1">
    <citation type="submission" date="2018-03" db="EMBL/GenBank/DDBJ databases">
        <title>Genomic Encyclopedia of Archaeal and Bacterial Type Strains, Phase II (KMG-II): from individual species to whole genera.</title>
        <authorList>
            <person name="Goeker M."/>
        </authorList>
    </citation>
    <scope>NUCLEOTIDE SEQUENCE [LARGE SCALE GENOMIC DNA]</scope>
    <source>
        <strain evidence="11 12">DSM 44720</strain>
    </source>
</reference>
<keyword evidence="7 11" id="KW-0418">Kinase</keyword>
<dbReference type="GO" id="GO:0000155">
    <property type="term" value="F:phosphorelay sensor kinase activity"/>
    <property type="evidence" value="ECO:0007669"/>
    <property type="project" value="InterPro"/>
</dbReference>
<dbReference type="InterPro" id="IPR005467">
    <property type="entry name" value="His_kinase_dom"/>
</dbReference>
<dbReference type="AlphaFoldDB" id="A0A2T0T1S6"/>
<dbReference type="SUPFAM" id="SSF47384">
    <property type="entry name" value="Homodimeric domain of signal transducing histidine kinase"/>
    <property type="match status" value="1"/>
</dbReference>
<keyword evidence="6" id="KW-0808">Transferase</keyword>
<accession>A0A2T0T1S6</accession>
<feature type="domain" description="Histidine kinase" evidence="10">
    <location>
        <begin position="179"/>
        <end position="392"/>
    </location>
</feature>
<dbReference type="CDD" id="cd00082">
    <property type="entry name" value="HisKA"/>
    <property type="match status" value="1"/>
</dbReference>
<dbReference type="PANTHER" id="PTHR43711">
    <property type="entry name" value="TWO-COMPONENT HISTIDINE KINASE"/>
    <property type="match status" value="1"/>
</dbReference>